<dbReference type="GO" id="GO:0005829">
    <property type="term" value="C:cytosol"/>
    <property type="evidence" value="ECO:0007669"/>
    <property type="project" value="TreeGrafter"/>
</dbReference>
<dbReference type="GO" id="GO:0005975">
    <property type="term" value="P:carbohydrate metabolic process"/>
    <property type="evidence" value="ECO:0007669"/>
    <property type="project" value="InterPro"/>
</dbReference>
<dbReference type="STRING" id="1122170.GCA_000701265_01762"/>
<dbReference type="Gene3D" id="3.40.120.10">
    <property type="entry name" value="Alpha-D-Glucose-1,6-Bisphosphate, subunit A, domain 3"/>
    <property type="match status" value="3"/>
</dbReference>
<dbReference type="Proteomes" id="UP000255297">
    <property type="component" value="Unassembled WGS sequence"/>
</dbReference>
<dbReference type="InterPro" id="IPR005846">
    <property type="entry name" value="A-D-PHexomutase_a/b/a-III"/>
</dbReference>
<dbReference type="InterPro" id="IPR005841">
    <property type="entry name" value="Alpha-D-phosphohexomutase_SF"/>
</dbReference>
<dbReference type="GO" id="GO:0004615">
    <property type="term" value="F:phosphomannomutase activity"/>
    <property type="evidence" value="ECO:0007669"/>
    <property type="project" value="TreeGrafter"/>
</dbReference>
<evidence type="ECO:0000256" key="2">
    <source>
        <dbReference type="ARBA" id="ARBA00022553"/>
    </source>
</evidence>
<comment type="PTM">
    <text evidence="6">Activated by phosphorylation.</text>
</comment>
<dbReference type="HAMAP" id="MF_01554_B">
    <property type="entry name" value="GlmM_B"/>
    <property type="match status" value="1"/>
</dbReference>
<feature type="binding site" evidence="6">
    <location>
        <position position="241"/>
    </location>
    <ligand>
        <name>Mg(2+)</name>
        <dbReference type="ChEBI" id="CHEBI:18420"/>
    </ligand>
</feature>
<organism evidence="11 12">
    <name type="scientific">Legionella wadsworthii</name>
    <dbReference type="NCBI Taxonomy" id="28088"/>
    <lineage>
        <taxon>Bacteria</taxon>
        <taxon>Pseudomonadati</taxon>
        <taxon>Pseudomonadota</taxon>
        <taxon>Gammaproteobacteria</taxon>
        <taxon>Legionellales</taxon>
        <taxon>Legionellaceae</taxon>
        <taxon>Legionella</taxon>
    </lineage>
</organism>
<dbReference type="Pfam" id="PF00408">
    <property type="entry name" value="PGM_PMM_IV"/>
    <property type="match status" value="1"/>
</dbReference>
<dbReference type="GO" id="GO:0006048">
    <property type="term" value="P:UDP-N-acetylglucosamine biosynthetic process"/>
    <property type="evidence" value="ECO:0007669"/>
    <property type="project" value="TreeGrafter"/>
</dbReference>
<feature type="domain" description="Alpha-D-phosphohexomutase alpha/beta/alpha" evidence="9">
    <location>
        <begin position="157"/>
        <end position="254"/>
    </location>
</feature>
<protein>
    <recommendedName>
        <fullName evidence="6">Phosphoglucosamine mutase</fullName>
        <ecNumber evidence="6">5.4.2.10</ecNumber>
    </recommendedName>
</protein>
<evidence type="ECO:0000313" key="12">
    <source>
        <dbReference type="Proteomes" id="UP000255297"/>
    </source>
</evidence>
<evidence type="ECO:0000259" key="7">
    <source>
        <dbReference type="Pfam" id="PF00408"/>
    </source>
</evidence>
<accession>A0A378LMS0</accession>
<comment type="catalytic activity">
    <reaction evidence="6">
        <text>alpha-D-glucosamine 1-phosphate = D-glucosamine 6-phosphate</text>
        <dbReference type="Rhea" id="RHEA:23424"/>
        <dbReference type="ChEBI" id="CHEBI:58516"/>
        <dbReference type="ChEBI" id="CHEBI:58725"/>
        <dbReference type="EC" id="5.4.2.10"/>
    </reaction>
</comment>
<keyword evidence="5 6" id="KW-0413">Isomerase</keyword>
<evidence type="ECO:0000256" key="5">
    <source>
        <dbReference type="ARBA" id="ARBA00023235"/>
    </source>
</evidence>
<evidence type="ECO:0000256" key="6">
    <source>
        <dbReference type="HAMAP-Rule" id="MF_01554"/>
    </source>
</evidence>
<feature type="binding site" description="via phosphate group" evidence="6">
    <location>
        <position position="102"/>
    </location>
    <ligand>
        <name>Mg(2+)</name>
        <dbReference type="ChEBI" id="CHEBI:18420"/>
    </ligand>
</feature>
<dbReference type="GO" id="GO:0000287">
    <property type="term" value="F:magnesium ion binding"/>
    <property type="evidence" value="ECO:0007669"/>
    <property type="project" value="UniProtKB-UniRule"/>
</dbReference>
<dbReference type="EC" id="5.4.2.10" evidence="6"/>
<dbReference type="GO" id="GO:0008966">
    <property type="term" value="F:phosphoglucosamine mutase activity"/>
    <property type="evidence" value="ECO:0007669"/>
    <property type="project" value="UniProtKB-UniRule"/>
</dbReference>
<evidence type="ECO:0000256" key="4">
    <source>
        <dbReference type="ARBA" id="ARBA00022842"/>
    </source>
</evidence>
<comment type="cofactor">
    <cofactor evidence="6">
        <name>Mg(2+)</name>
        <dbReference type="ChEBI" id="CHEBI:18420"/>
    </cofactor>
    <text evidence="6">Binds 1 Mg(2+) ion per subunit.</text>
</comment>
<feature type="domain" description="Alpha-D-phosphohexomutase alpha/beta/alpha" evidence="10">
    <location>
        <begin position="258"/>
        <end position="363"/>
    </location>
</feature>
<dbReference type="PANTHER" id="PTHR42946:SF1">
    <property type="entry name" value="PHOSPHOGLUCOMUTASE (ALPHA-D-GLUCOSE-1,6-BISPHOSPHATE-DEPENDENT)"/>
    <property type="match status" value="1"/>
</dbReference>
<dbReference type="InterPro" id="IPR005845">
    <property type="entry name" value="A-D-PHexomutase_a/b/a-II"/>
</dbReference>
<feature type="binding site" evidence="6">
    <location>
        <position position="245"/>
    </location>
    <ligand>
        <name>Mg(2+)</name>
        <dbReference type="ChEBI" id="CHEBI:18420"/>
    </ligand>
</feature>
<gene>
    <name evidence="11" type="primary">msrA_2</name>
    <name evidence="6" type="synonym">glmM</name>
    <name evidence="11" type="ORF">NCTC11532_00205</name>
</gene>
<dbReference type="NCBIfam" id="TIGR01455">
    <property type="entry name" value="glmM"/>
    <property type="match status" value="1"/>
</dbReference>
<name>A0A378LMS0_9GAMM</name>
<dbReference type="InterPro" id="IPR036900">
    <property type="entry name" value="A-D-PHexomutase_C_sf"/>
</dbReference>
<keyword evidence="12" id="KW-1185">Reference proteome</keyword>
<dbReference type="Pfam" id="PF02878">
    <property type="entry name" value="PGM_PMM_I"/>
    <property type="match status" value="1"/>
</dbReference>
<evidence type="ECO:0000256" key="1">
    <source>
        <dbReference type="ARBA" id="ARBA00010231"/>
    </source>
</evidence>
<dbReference type="PANTHER" id="PTHR42946">
    <property type="entry name" value="PHOSPHOHEXOSE MUTASE"/>
    <property type="match status" value="1"/>
</dbReference>
<dbReference type="Pfam" id="PF02880">
    <property type="entry name" value="PGM_PMM_III"/>
    <property type="match status" value="1"/>
</dbReference>
<reference evidence="11 12" key="1">
    <citation type="submission" date="2018-06" db="EMBL/GenBank/DDBJ databases">
        <authorList>
            <consortium name="Pathogen Informatics"/>
            <person name="Doyle S."/>
        </authorList>
    </citation>
    <scope>NUCLEOTIDE SEQUENCE [LARGE SCALE GENOMIC DNA]</scope>
    <source>
        <strain evidence="11 12">NCTC11532</strain>
    </source>
</reference>
<keyword evidence="3 6" id="KW-0479">Metal-binding</keyword>
<keyword evidence="4 6" id="KW-0460">Magnesium</keyword>
<feature type="active site" description="Phosphoserine intermediate" evidence="6">
    <location>
        <position position="102"/>
    </location>
</feature>
<evidence type="ECO:0000313" key="11">
    <source>
        <dbReference type="EMBL" id="STY28044.1"/>
    </source>
</evidence>
<comment type="similarity">
    <text evidence="1 6">Belongs to the phosphohexose mutase family.</text>
</comment>
<dbReference type="Pfam" id="PF02879">
    <property type="entry name" value="PGM_PMM_II"/>
    <property type="match status" value="1"/>
</dbReference>
<evidence type="ECO:0000259" key="8">
    <source>
        <dbReference type="Pfam" id="PF02878"/>
    </source>
</evidence>
<dbReference type="RefSeq" id="WP_031567159.1">
    <property type="nucleotide sequence ID" value="NZ_CAAAIS010000005.1"/>
</dbReference>
<dbReference type="FunFam" id="3.40.120.10:FF:000003">
    <property type="entry name" value="Phosphoglucosamine mutase"/>
    <property type="match status" value="1"/>
</dbReference>
<feature type="domain" description="Alpha-D-phosphohexomutase C-terminal" evidence="7">
    <location>
        <begin position="373"/>
        <end position="438"/>
    </location>
</feature>
<dbReference type="InterPro" id="IPR016055">
    <property type="entry name" value="A-D-PHexomutase_a/b/a-I/II/III"/>
</dbReference>
<dbReference type="InterPro" id="IPR006352">
    <property type="entry name" value="GlmM_bact"/>
</dbReference>
<dbReference type="NCBIfam" id="NF008139">
    <property type="entry name" value="PRK10887.1"/>
    <property type="match status" value="1"/>
</dbReference>
<keyword evidence="2 6" id="KW-0597">Phosphoprotein</keyword>
<dbReference type="GO" id="GO:0009252">
    <property type="term" value="P:peptidoglycan biosynthetic process"/>
    <property type="evidence" value="ECO:0007669"/>
    <property type="project" value="UniProtKB-ARBA"/>
</dbReference>
<dbReference type="OrthoDB" id="9803322at2"/>
<dbReference type="CDD" id="cd05802">
    <property type="entry name" value="GlmM"/>
    <property type="match status" value="1"/>
</dbReference>
<feature type="domain" description="Alpha-D-phosphohexomutase alpha/beta/alpha" evidence="8">
    <location>
        <begin position="4"/>
        <end position="138"/>
    </location>
</feature>
<dbReference type="AlphaFoldDB" id="A0A378LMS0"/>
<feature type="binding site" evidence="6">
    <location>
        <position position="243"/>
    </location>
    <ligand>
        <name>Mg(2+)</name>
        <dbReference type="ChEBI" id="CHEBI:18420"/>
    </ligand>
</feature>
<dbReference type="Gene3D" id="3.30.310.50">
    <property type="entry name" value="Alpha-D-phosphohexomutase, C-terminal domain"/>
    <property type="match status" value="1"/>
</dbReference>
<dbReference type="FunFam" id="3.40.120.10:FF:000001">
    <property type="entry name" value="Phosphoglucosamine mutase"/>
    <property type="match status" value="1"/>
</dbReference>
<evidence type="ECO:0000256" key="3">
    <source>
        <dbReference type="ARBA" id="ARBA00022723"/>
    </source>
</evidence>
<evidence type="ECO:0000259" key="9">
    <source>
        <dbReference type="Pfam" id="PF02879"/>
    </source>
</evidence>
<evidence type="ECO:0000259" key="10">
    <source>
        <dbReference type="Pfam" id="PF02880"/>
    </source>
</evidence>
<dbReference type="InterPro" id="IPR005844">
    <property type="entry name" value="A-D-PHexomutase_a/b/a-I"/>
</dbReference>
<proteinExistence type="inferred from homology"/>
<comment type="function">
    <text evidence="6">Catalyzes the conversion of glucosamine-6-phosphate to glucosamine-1-phosphate.</text>
</comment>
<dbReference type="InterPro" id="IPR005843">
    <property type="entry name" value="A-D-PHexomutase_C"/>
</dbReference>
<dbReference type="SUPFAM" id="SSF53738">
    <property type="entry name" value="Phosphoglucomutase, first 3 domains"/>
    <property type="match status" value="3"/>
</dbReference>
<dbReference type="SUPFAM" id="SSF55957">
    <property type="entry name" value="Phosphoglucomutase, C-terminal domain"/>
    <property type="match status" value="1"/>
</dbReference>
<feature type="modified residue" description="Phosphoserine" evidence="6">
    <location>
        <position position="102"/>
    </location>
</feature>
<dbReference type="FunFam" id="3.30.310.50:FF:000001">
    <property type="entry name" value="Phosphoglucosamine mutase"/>
    <property type="match status" value="1"/>
</dbReference>
<dbReference type="InterPro" id="IPR050060">
    <property type="entry name" value="Phosphoglucosamine_mutase"/>
</dbReference>
<dbReference type="PRINTS" id="PR00509">
    <property type="entry name" value="PGMPMM"/>
</dbReference>
<sequence length="452" mass="48709">MSQRKYFGTDGIRGHVGLSNINPEFVLKLGWAVGRVFANGHRKKVVIGKDTRVSGYMLESALEAGLSAAGVDVALLGPMPTPAIAYLTQTLRANAGIVISASHNLFEDNGIKFFSSEGGKLPDSVELAIEAELEKKMQTVPSQNLGKATRINDASGRYIEFCKSTIPSLTRLSGLKIVVDCANGATYHIAPNVFSELGAQVVSIGNRPDGFNINEDCGSTSPELLRQKVLSTGADIGIGLDGDGDRVILIDSDGRILDGDQILFIIAKDRHQRGVLNGGVVGTQMSNYGLEIAIKSLGIPFIRSRVGDRYVLEVLREKDWKIGGETSGHIVCLDKTTTGDGIVAALQVLSIMVKQGKTLQQLNEGITLLPQSLMNLRTNYATLLAEHSQVIEIVKALESSLNGEGRVLLRPSGTEPLLRVMVEGIDESLVKQHAQKLCDDISQIERSLNVQR</sequence>
<dbReference type="EMBL" id="UGPB01000001">
    <property type="protein sequence ID" value="STY28044.1"/>
    <property type="molecule type" value="Genomic_DNA"/>
</dbReference>